<dbReference type="AlphaFoldDB" id="A0A9J5YXD7"/>
<evidence type="ECO:0000256" key="1">
    <source>
        <dbReference type="SAM" id="MobiDB-lite"/>
    </source>
</evidence>
<feature type="region of interest" description="Disordered" evidence="1">
    <location>
        <begin position="33"/>
        <end position="85"/>
    </location>
</feature>
<accession>A0A9J5YXD7</accession>
<organism evidence="2 3">
    <name type="scientific">Solanum commersonii</name>
    <name type="common">Commerson's wild potato</name>
    <name type="synonym">Commerson's nightshade</name>
    <dbReference type="NCBI Taxonomy" id="4109"/>
    <lineage>
        <taxon>Eukaryota</taxon>
        <taxon>Viridiplantae</taxon>
        <taxon>Streptophyta</taxon>
        <taxon>Embryophyta</taxon>
        <taxon>Tracheophyta</taxon>
        <taxon>Spermatophyta</taxon>
        <taxon>Magnoliopsida</taxon>
        <taxon>eudicotyledons</taxon>
        <taxon>Gunneridae</taxon>
        <taxon>Pentapetalae</taxon>
        <taxon>asterids</taxon>
        <taxon>lamiids</taxon>
        <taxon>Solanales</taxon>
        <taxon>Solanaceae</taxon>
        <taxon>Solanoideae</taxon>
        <taxon>Solaneae</taxon>
        <taxon>Solanum</taxon>
    </lineage>
</organism>
<evidence type="ECO:0000313" key="2">
    <source>
        <dbReference type="EMBL" id="KAG5605371.1"/>
    </source>
</evidence>
<feature type="non-terminal residue" evidence="2">
    <location>
        <position position="1"/>
    </location>
</feature>
<sequence length="85" mass="9465">AQWEKPSKQPNNMSMEEMLKMIMAEQAQLATDEIMSSSQRPGKQVATSSQRKRVWSGGNVPPAPAVPRGQTRQFGMKDMTKEGKT</sequence>
<keyword evidence="3" id="KW-1185">Reference proteome</keyword>
<proteinExistence type="predicted"/>
<name>A0A9J5YXD7_SOLCO</name>
<protein>
    <submittedName>
        <fullName evidence="2">Uncharacterized protein</fullName>
    </submittedName>
</protein>
<dbReference type="Proteomes" id="UP000824120">
    <property type="component" value="Chromosome 5"/>
</dbReference>
<comment type="caution">
    <text evidence="2">The sequence shown here is derived from an EMBL/GenBank/DDBJ whole genome shotgun (WGS) entry which is preliminary data.</text>
</comment>
<gene>
    <name evidence="2" type="ORF">H5410_026863</name>
</gene>
<evidence type="ECO:0000313" key="3">
    <source>
        <dbReference type="Proteomes" id="UP000824120"/>
    </source>
</evidence>
<feature type="compositionally biased region" description="Polar residues" evidence="1">
    <location>
        <begin position="34"/>
        <end position="49"/>
    </location>
</feature>
<dbReference type="EMBL" id="JACXVP010000005">
    <property type="protein sequence ID" value="KAG5605371.1"/>
    <property type="molecule type" value="Genomic_DNA"/>
</dbReference>
<reference evidence="2 3" key="1">
    <citation type="submission" date="2020-09" db="EMBL/GenBank/DDBJ databases">
        <title>De no assembly of potato wild relative species, Solanum commersonii.</title>
        <authorList>
            <person name="Cho K."/>
        </authorList>
    </citation>
    <scope>NUCLEOTIDE SEQUENCE [LARGE SCALE GENOMIC DNA]</scope>
    <source>
        <strain evidence="2">LZ3.2</strain>
        <tissue evidence="2">Leaf</tissue>
    </source>
</reference>